<evidence type="ECO:0000313" key="2">
    <source>
        <dbReference type="Proteomes" id="UP001646157"/>
    </source>
</evidence>
<accession>A0ABS2N834</accession>
<dbReference type="Proteomes" id="UP001646157">
    <property type="component" value="Unassembled WGS sequence"/>
</dbReference>
<keyword evidence="2" id="KW-1185">Reference proteome</keyword>
<organism evidence="1 2">
    <name type="scientific">Rossellomorea pakistanensis</name>
    <dbReference type="NCBI Taxonomy" id="992288"/>
    <lineage>
        <taxon>Bacteria</taxon>
        <taxon>Bacillati</taxon>
        <taxon>Bacillota</taxon>
        <taxon>Bacilli</taxon>
        <taxon>Bacillales</taxon>
        <taxon>Bacillaceae</taxon>
        <taxon>Rossellomorea</taxon>
    </lineage>
</organism>
<evidence type="ECO:0008006" key="3">
    <source>
        <dbReference type="Google" id="ProtNLM"/>
    </source>
</evidence>
<reference evidence="1 2" key="1">
    <citation type="submission" date="2021-01" db="EMBL/GenBank/DDBJ databases">
        <title>Genomic Encyclopedia of Type Strains, Phase IV (KMG-IV): sequencing the most valuable type-strain genomes for metagenomic binning, comparative biology and taxonomic classification.</title>
        <authorList>
            <person name="Goeker M."/>
        </authorList>
    </citation>
    <scope>NUCLEOTIDE SEQUENCE [LARGE SCALE GENOMIC DNA]</scope>
    <source>
        <strain evidence="1 2">DSM 24834</strain>
    </source>
</reference>
<dbReference type="SUPFAM" id="SSF158430">
    <property type="entry name" value="Bacillus cereus metalloprotein-like"/>
    <property type="match status" value="2"/>
</dbReference>
<protein>
    <recommendedName>
        <fullName evidence="3">DUF2935 domain-containing protein</fullName>
    </recommendedName>
</protein>
<dbReference type="Gene3D" id="1.20.1260.120">
    <property type="entry name" value="Protein of unknown function DUF2935"/>
    <property type="match status" value="1"/>
</dbReference>
<name>A0ABS2N834_9BACI</name>
<dbReference type="InterPro" id="IPR021328">
    <property type="entry name" value="CotB-like"/>
</dbReference>
<dbReference type="RefSeq" id="WP_239587357.1">
    <property type="nucleotide sequence ID" value="NZ_JAFBDZ010000001.1"/>
</dbReference>
<dbReference type="EMBL" id="JAFBDZ010000001">
    <property type="protein sequence ID" value="MBM7584020.1"/>
    <property type="molecule type" value="Genomic_DNA"/>
</dbReference>
<evidence type="ECO:0000313" key="1">
    <source>
        <dbReference type="EMBL" id="MBM7584020.1"/>
    </source>
</evidence>
<sequence>MGYEKISVHEEHSFWLEILEDHAYFIRDFLSSNESKWVETAKVYITAFANLRRELSNIGIDTDVNSQEMIQFSQRAFQIANRYYHFEGQLQRLRIENKINLNLTPSYLNGTLNENQEYLRILSYYINGQIPPRLPLVDLMDLWLEDQVGHAALLIRSIDGVEIPLIQKATHYKELFSAFILQNEAIKGFLRFMPKNFRGQIHFAKEVAIAVTGFTQLVQETVSLYIEDEVFNQATLRFLEHHFPEACYFLKKLSYYAQDIDYPPCSLSKPSFRK</sequence>
<dbReference type="Pfam" id="PF11155">
    <property type="entry name" value="DUF2935"/>
    <property type="match status" value="2"/>
</dbReference>
<proteinExistence type="predicted"/>
<gene>
    <name evidence="1" type="ORF">JOC86_000557</name>
</gene>
<comment type="caution">
    <text evidence="1">The sequence shown here is derived from an EMBL/GenBank/DDBJ whole genome shotgun (WGS) entry which is preliminary data.</text>
</comment>